<dbReference type="EMBL" id="JAQQCL010000041">
    <property type="protein sequence ID" value="MFM0721235.1"/>
    <property type="molecule type" value="Genomic_DNA"/>
</dbReference>
<dbReference type="Proteomes" id="UP001629392">
    <property type="component" value="Unassembled WGS sequence"/>
</dbReference>
<keyword evidence="2" id="KW-1185">Reference proteome</keyword>
<proteinExistence type="predicted"/>
<evidence type="ECO:0000313" key="2">
    <source>
        <dbReference type="Proteomes" id="UP001629392"/>
    </source>
</evidence>
<name>A0ABW9EQ66_9BURK</name>
<sequence length="74" mass="7867">MNETNARESAEYRHLAAAVVENACGRAIGACIDMMQAAQTIGVHEQLGDVREALVRLQAAAKAARGDAKRMLDG</sequence>
<protein>
    <submittedName>
        <fullName evidence="1">Uncharacterized protein</fullName>
    </submittedName>
</protein>
<comment type="caution">
    <text evidence="1">The sequence shown here is derived from an EMBL/GenBank/DDBJ whole genome shotgun (WGS) entry which is preliminary data.</text>
</comment>
<gene>
    <name evidence="1" type="ORF">PQQ73_33540</name>
</gene>
<evidence type="ECO:0000313" key="1">
    <source>
        <dbReference type="EMBL" id="MFM0721235.1"/>
    </source>
</evidence>
<organism evidence="1 2">
    <name type="scientific">Paraburkholderia strydomiana</name>
    <dbReference type="NCBI Taxonomy" id="1245417"/>
    <lineage>
        <taxon>Bacteria</taxon>
        <taxon>Pseudomonadati</taxon>
        <taxon>Pseudomonadota</taxon>
        <taxon>Betaproteobacteria</taxon>
        <taxon>Burkholderiales</taxon>
        <taxon>Burkholderiaceae</taxon>
        <taxon>Paraburkholderia</taxon>
    </lineage>
</organism>
<reference evidence="1 2" key="1">
    <citation type="journal article" date="2024" name="Chem. Sci.">
        <title>Discovery of megapolipeptins by genome mining of a Burkholderiales bacteria collection.</title>
        <authorList>
            <person name="Paulo B.S."/>
            <person name="Recchia M.J.J."/>
            <person name="Lee S."/>
            <person name="Fergusson C.H."/>
            <person name="Romanowski S.B."/>
            <person name="Hernandez A."/>
            <person name="Krull N."/>
            <person name="Liu D.Y."/>
            <person name="Cavanagh H."/>
            <person name="Bos A."/>
            <person name="Gray C.A."/>
            <person name="Murphy B.T."/>
            <person name="Linington R.G."/>
            <person name="Eustaquio A.S."/>
        </authorList>
    </citation>
    <scope>NUCLEOTIDE SEQUENCE [LARGE SCALE GENOMIC DNA]</scope>
    <source>
        <strain evidence="1 2">RL17-350-BIC-E</strain>
    </source>
</reference>
<accession>A0ABW9EQ66</accession>
<dbReference type="RefSeq" id="WP_408146100.1">
    <property type="nucleotide sequence ID" value="NZ_JAQQCJ010000010.1"/>
</dbReference>